<proteinExistence type="predicted"/>
<dbReference type="Gene3D" id="3.80.10.10">
    <property type="entry name" value="Ribonuclease Inhibitor"/>
    <property type="match status" value="1"/>
</dbReference>
<gene>
    <name evidence="1" type="ORF">AAF712_009964</name>
</gene>
<comment type="caution">
    <text evidence="1">The sequence shown here is derived from an EMBL/GenBank/DDBJ whole genome shotgun (WGS) entry which is preliminary data.</text>
</comment>
<protein>
    <recommendedName>
        <fullName evidence="3">F-box domain-containing protein</fullName>
    </recommendedName>
</protein>
<keyword evidence="2" id="KW-1185">Reference proteome</keyword>
<dbReference type="EMBL" id="JBBXMP010000087">
    <property type="protein sequence ID" value="KAL0063170.1"/>
    <property type="molecule type" value="Genomic_DNA"/>
</dbReference>
<dbReference type="SUPFAM" id="SSF52047">
    <property type="entry name" value="RNI-like"/>
    <property type="match status" value="1"/>
</dbReference>
<sequence length="451" mass="52147">MPAGRTGPFPPEILWLILHHLVESIHTQDDKLISNSYRPSSHRKELKRLSLVSKAFLLPCRFHLFRTAWNIDLVPARLLEFIELSCNKSSTFTTELLKELKITSPISSPFRSIFSKSHHQTERNPQLWRARELFGGLTKLTLDGFNMEVWHAASEADAPRILFEGFTSLKTLVLLNPTFHGIQDFYDVVTSFPSLETLDVAQAVRFANPTDTVVQTASPTTPSLRSISFDLEDLNIREFIPALRVFSKVLTHYDLVHIKLRDFAAVGEIISLAEGGREPQSWKLDVPGKFRDIRGPRMGALRATAKNVLDISKNHNIHELDLNGRWWWNVVDQLFLDETLPVSRSRAAWSMATQERPQHLRSVILPRWVTDASPVLRMLDEIFDEPRYSLLESIYCWKERVERDDLMPRAAERGILKNDLYYDSVAWEMHQKLEDENRRWINLERLEGMEG</sequence>
<dbReference type="Proteomes" id="UP001437256">
    <property type="component" value="Unassembled WGS sequence"/>
</dbReference>
<evidence type="ECO:0000313" key="1">
    <source>
        <dbReference type="EMBL" id="KAL0063170.1"/>
    </source>
</evidence>
<name>A0ABR2ZPL6_9AGAR</name>
<reference evidence="1 2" key="1">
    <citation type="submission" date="2024-05" db="EMBL/GenBank/DDBJ databases">
        <title>A draft genome resource for the thread blight pathogen Marasmius tenuissimus strain MS-2.</title>
        <authorList>
            <person name="Yulfo-Soto G.E."/>
            <person name="Baruah I.K."/>
            <person name="Amoako-Attah I."/>
            <person name="Bukari Y."/>
            <person name="Meinhardt L.W."/>
            <person name="Bailey B.A."/>
            <person name="Cohen S.P."/>
        </authorList>
    </citation>
    <scope>NUCLEOTIDE SEQUENCE [LARGE SCALE GENOMIC DNA]</scope>
    <source>
        <strain evidence="1 2">MS-2</strain>
    </source>
</reference>
<dbReference type="InterPro" id="IPR032675">
    <property type="entry name" value="LRR_dom_sf"/>
</dbReference>
<accession>A0ABR2ZPL6</accession>
<organism evidence="1 2">
    <name type="scientific">Marasmius tenuissimus</name>
    <dbReference type="NCBI Taxonomy" id="585030"/>
    <lineage>
        <taxon>Eukaryota</taxon>
        <taxon>Fungi</taxon>
        <taxon>Dikarya</taxon>
        <taxon>Basidiomycota</taxon>
        <taxon>Agaricomycotina</taxon>
        <taxon>Agaricomycetes</taxon>
        <taxon>Agaricomycetidae</taxon>
        <taxon>Agaricales</taxon>
        <taxon>Marasmiineae</taxon>
        <taxon>Marasmiaceae</taxon>
        <taxon>Marasmius</taxon>
    </lineage>
</organism>
<evidence type="ECO:0008006" key="3">
    <source>
        <dbReference type="Google" id="ProtNLM"/>
    </source>
</evidence>
<evidence type="ECO:0000313" key="2">
    <source>
        <dbReference type="Proteomes" id="UP001437256"/>
    </source>
</evidence>